<dbReference type="InterPro" id="IPR029058">
    <property type="entry name" value="AB_hydrolase_fold"/>
</dbReference>
<organism evidence="6 7">
    <name type="scientific">Nocardia arthritidis</name>
    <dbReference type="NCBI Taxonomy" id="228602"/>
    <lineage>
        <taxon>Bacteria</taxon>
        <taxon>Bacillati</taxon>
        <taxon>Actinomycetota</taxon>
        <taxon>Actinomycetes</taxon>
        <taxon>Mycobacteriales</taxon>
        <taxon>Nocardiaceae</taxon>
        <taxon>Nocardia</taxon>
    </lineage>
</organism>
<dbReference type="Proteomes" id="UP000503540">
    <property type="component" value="Chromosome"/>
</dbReference>
<dbReference type="EMBL" id="CP046172">
    <property type="protein sequence ID" value="QIS09873.1"/>
    <property type="molecule type" value="Genomic_DNA"/>
</dbReference>
<dbReference type="GO" id="GO:0044550">
    <property type="term" value="P:secondary metabolite biosynthetic process"/>
    <property type="evidence" value="ECO:0007669"/>
    <property type="project" value="UniProtKB-ARBA"/>
</dbReference>
<dbReference type="InterPro" id="IPR000873">
    <property type="entry name" value="AMP-dep_synth/lig_dom"/>
</dbReference>
<dbReference type="Gene3D" id="3.30.559.30">
    <property type="entry name" value="Nonribosomal peptide synthetase, condensation domain"/>
    <property type="match status" value="1"/>
</dbReference>
<dbReference type="Gene3D" id="1.10.10.1830">
    <property type="entry name" value="Non-ribosomal peptide synthase, adenylation domain"/>
    <property type="match status" value="1"/>
</dbReference>
<dbReference type="SUPFAM" id="SSF56801">
    <property type="entry name" value="Acetyl-CoA synthetase-like"/>
    <property type="match status" value="1"/>
</dbReference>
<dbReference type="PROSITE" id="PS50075">
    <property type="entry name" value="CARRIER"/>
    <property type="match status" value="1"/>
</dbReference>
<dbReference type="Gene3D" id="3.30.300.30">
    <property type="match status" value="1"/>
</dbReference>
<dbReference type="Gene3D" id="3.30.559.10">
    <property type="entry name" value="Chloramphenicol acetyltransferase-like domain"/>
    <property type="match status" value="1"/>
</dbReference>
<dbReference type="FunFam" id="2.30.38.10:FF:000001">
    <property type="entry name" value="Non-ribosomal peptide synthetase PvdI"/>
    <property type="match status" value="1"/>
</dbReference>
<dbReference type="Pfam" id="PF00975">
    <property type="entry name" value="Thioesterase"/>
    <property type="match status" value="1"/>
</dbReference>
<dbReference type="CDD" id="cd19531">
    <property type="entry name" value="LCL_NRPS-like"/>
    <property type="match status" value="1"/>
</dbReference>
<dbReference type="Pfam" id="PF00668">
    <property type="entry name" value="Condensation"/>
    <property type="match status" value="1"/>
</dbReference>
<dbReference type="Gene3D" id="3.40.50.980">
    <property type="match status" value="2"/>
</dbReference>
<dbReference type="InterPro" id="IPR001031">
    <property type="entry name" value="Thioesterase"/>
</dbReference>
<dbReference type="InterPro" id="IPR025110">
    <property type="entry name" value="AMP-bd_C"/>
</dbReference>
<reference evidence="6 7" key="1">
    <citation type="journal article" date="2019" name="ACS Chem. Biol.">
        <title>Identification and Mobilization of a Cryptic Antibiotic Biosynthesis Gene Locus from a Human-Pathogenic Nocardia Isolate.</title>
        <authorList>
            <person name="Herisse M."/>
            <person name="Ishida K."/>
            <person name="Porter J.L."/>
            <person name="Howden B."/>
            <person name="Hertweck C."/>
            <person name="Stinear T.P."/>
            <person name="Pidot S.J."/>
        </authorList>
    </citation>
    <scope>NUCLEOTIDE SEQUENCE [LARGE SCALE GENOMIC DNA]</scope>
    <source>
        <strain evidence="6 7">AUSMDU00012717</strain>
    </source>
</reference>
<dbReference type="InterPro" id="IPR009081">
    <property type="entry name" value="PP-bd_ACP"/>
</dbReference>
<dbReference type="FunFam" id="3.30.300.30:FF:000010">
    <property type="entry name" value="Enterobactin synthetase component F"/>
    <property type="match status" value="1"/>
</dbReference>
<keyword evidence="3" id="KW-0596">Phosphopantetheine</keyword>
<dbReference type="FunFam" id="3.40.50.12780:FF:000012">
    <property type="entry name" value="Non-ribosomal peptide synthetase"/>
    <property type="match status" value="1"/>
</dbReference>
<accession>A0A6G9YA03</accession>
<dbReference type="InterPro" id="IPR006162">
    <property type="entry name" value="Ppantetheine_attach_site"/>
</dbReference>
<dbReference type="GO" id="GO:0043041">
    <property type="term" value="P:amino acid activation for nonribosomal peptide biosynthetic process"/>
    <property type="evidence" value="ECO:0007669"/>
    <property type="project" value="TreeGrafter"/>
</dbReference>
<dbReference type="GO" id="GO:0005829">
    <property type="term" value="C:cytosol"/>
    <property type="evidence" value="ECO:0007669"/>
    <property type="project" value="TreeGrafter"/>
</dbReference>
<dbReference type="SUPFAM" id="SSF52777">
    <property type="entry name" value="CoA-dependent acyltransferases"/>
    <property type="match status" value="2"/>
</dbReference>
<dbReference type="Pfam" id="PF18563">
    <property type="entry name" value="TubC_N"/>
    <property type="match status" value="1"/>
</dbReference>
<dbReference type="InterPro" id="IPR041464">
    <property type="entry name" value="TubC_N"/>
</dbReference>
<dbReference type="InterPro" id="IPR001242">
    <property type="entry name" value="Condensation_dom"/>
</dbReference>
<comment type="similarity">
    <text evidence="2">Belongs to the ATP-dependent AMP-binding enzyme family.</text>
</comment>
<dbReference type="GO" id="GO:0008610">
    <property type="term" value="P:lipid biosynthetic process"/>
    <property type="evidence" value="ECO:0007669"/>
    <property type="project" value="UniProtKB-ARBA"/>
</dbReference>
<dbReference type="KEGG" id="nah:F5544_09865"/>
<evidence type="ECO:0000313" key="7">
    <source>
        <dbReference type="Proteomes" id="UP000503540"/>
    </source>
</evidence>
<dbReference type="Gene3D" id="1.10.1200.10">
    <property type="entry name" value="ACP-like"/>
    <property type="match status" value="1"/>
</dbReference>
<dbReference type="UniPathway" id="UPA00011"/>
<evidence type="ECO:0000256" key="2">
    <source>
        <dbReference type="ARBA" id="ARBA00006432"/>
    </source>
</evidence>
<sequence length="1382" mass="151430">MTSLMSGFPSPNCDGWIVMSEVWSLLNRLRADGVQLWTHEGRLRYSSEGALDTDLLVQIRKRKPEIIALLEGAVSDPPLGSIPRSATLPMSLTQEGLWFLEQLGVVGSAYNVVTAVRIEGALDVPVLRRAVREIVRRHEILRTRFRSVDGVGSQLVASDEVQFEVTETSTPDVRAIIRKHAERQFNLEHDDLFVVEVARLAAEEYLLVINAHHLIYDGTSSGIFFRELQTLYAAYLQGISSPLPEPTVQYADFSIWQRQRLKGDNLDYHLKYWRNRLDGAPDSLDLPLDHPRPSVPDFKGDLFGFYIPALLMESLTALGRRHQATLAMVLLAGYHALLSSWSGQTDISVGLPVDGRVHPETEGLIGYFLSTVVVRTDLSAVSSFAELLRQVRVRVLEGYEHRDLPFHQLVAGLGPGRRNLWQPLFQVMFSHLIQETPGLDSLTLTMVEPEDSAAKFDLSLFVAETPEGVVGSFEYAASLFDRDTIARLSERYLLLLRAVAATPDTPIGELDLLSDAERQMVLVTWNATEMAADSDRCLHALFEDQANRQPDRTIVEFEGQTLTYAALEARANQVANRLRALGACPERPVAIRAERSLDLVAGLLGILKSGAPYVPIDPGYPLDRQTLMISDSGASILLSQRSLLSQQSVAPDLSVITLDDPGEWSGWPIDRPQPVASSDNLAYLIYTSGSTGGPKGVAVTHRAVVGRIEGMQRSYALDSSDAVLQKTPISFDVSLWEIFWPLISGARLVLAAPGGQRDPAYLCELIERRQITTAHFVPSMLAAFLADESASGSCRSLRRVICSGEELSRELTDRFFEIFGCELYNRYGPTEATIEVSSWPCGRGEQGRVPIGRPVSNTTLYVLDDRMRPTPIGVAGELFIGGTQLARGYIGRPGLTAASFVPDPYGPPGSRLYRSGDLVKARSDGAMEFLGRLDHQVKIRGYRVELGEIENALRAVPGVTDAAVVAHELRPGDRRLVGYVARVGELSMADLRSRLRKSLPEYMVPVAFVPLDQLPLTTSGKLDRRALPLPDAESFDSGFVAPRTPRERLLAQIWCEVLSIERVGVLDSFFSVGGHSLLATQVVTRVRERLGAVVTLREFYSMPTVADLARLTEAAGKVGAMEPGIHLGYIPRRFEPDKWLRRLTPAGSLVVFVLPGAGMGPSALRGWQVSNPAGVEVVAIHLPGREERIDEPVMTHIDPLADQIARSIDTYSDRPYIVFGHSAGALIGYEVVRRTARPPLLFAVAAAPPPSLAADNTDATDGELLESLADSGVVPPEILKDPSAVSMFLPPLRADLSVSVSCRRPLIPTELPGIPIHAFAGSADDAVLVSDCAAWANWTSAAFRLHMIDGGHFFAFSHGEKILSALVEAACGFHRRTVSDDG</sequence>
<dbReference type="NCBIfam" id="TIGR01733">
    <property type="entry name" value="AA-adenyl-dom"/>
    <property type="match status" value="1"/>
</dbReference>
<evidence type="ECO:0000256" key="3">
    <source>
        <dbReference type="ARBA" id="ARBA00022450"/>
    </source>
</evidence>
<dbReference type="PANTHER" id="PTHR45527:SF1">
    <property type="entry name" value="FATTY ACID SYNTHASE"/>
    <property type="match status" value="1"/>
</dbReference>
<comment type="cofactor">
    <cofactor evidence="1">
        <name>pantetheine 4'-phosphate</name>
        <dbReference type="ChEBI" id="CHEBI:47942"/>
    </cofactor>
</comment>
<dbReference type="SUPFAM" id="SSF53474">
    <property type="entry name" value="alpha/beta-Hydrolases"/>
    <property type="match status" value="1"/>
</dbReference>
<dbReference type="PANTHER" id="PTHR45527">
    <property type="entry name" value="NONRIBOSOMAL PEPTIDE SYNTHETASE"/>
    <property type="match status" value="1"/>
</dbReference>
<dbReference type="PROSITE" id="PS00012">
    <property type="entry name" value="PHOSPHOPANTETHEINE"/>
    <property type="match status" value="1"/>
</dbReference>
<evidence type="ECO:0000313" key="6">
    <source>
        <dbReference type="EMBL" id="QIS09873.1"/>
    </source>
</evidence>
<dbReference type="Pfam" id="PF00550">
    <property type="entry name" value="PP-binding"/>
    <property type="match status" value="1"/>
</dbReference>
<dbReference type="InterPro" id="IPR036736">
    <property type="entry name" value="ACP-like_sf"/>
</dbReference>
<evidence type="ECO:0000256" key="4">
    <source>
        <dbReference type="ARBA" id="ARBA00022553"/>
    </source>
</evidence>
<evidence type="ECO:0000259" key="5">
    <source>
        <dbReference type="PROSITE" id="PS50075"/>
    </source>
</evidence>
<dbReference type="InterPro" id="IPR010071">
    <property type="entry name" value="AA_adenyl_dom"/>
</dbReference>
<dbReference type="InterPro" id="IPR044894">
    <property type="entry name" value="TubC_N_sf"/>
</dbReference>
<evidence type="ECO:0000256" key="1">
    <source>
        <dbReference type="ARBA" id="ARBA00001957"/>
    </source>
</evidence>
<dbReference type="Pfam" id="PF13193">
    <property type="entry name" value="AMP-binding_C"/>
    <property type="match status" value="1"/>
</dbReference>
<proteinExistence type="inferred from homology"/>
<keyword evidence="7" id="KW-1185">Reference proteome</keyword>
<dbReference type="PROSITE" id="PS00455">
    <property type="entry name" value="AMP_BINDING"/>
    <property type="match status" value="1"/>
</dbReference>
<dbReference type="Gene3D" id="2.30.38.10">
    <property type="entry name" value="Luciferase, Domain 3"/>
    <property type="match status" value="1"/>
</dbReference>
<dbReference type="FunFam" id="1.10.1200.10:FF:000005">
    <property type="entry name" value="Nonribosomal peptide synthetase 1"/>
    <property type="match status" value="1"/>
</dbReference>
<dbReference type="GO" id="GO:0031177">
    <property type="term" value="F:phosphopantetheine binding"/>
    <property type="evidence" value="ECO:0007669"/>
    <property type="project" value="TreeGrafter"/>
</dbReference>
<dbReference type="FunFam" id="3.40.50.980:FF:000001">
    <property type="entry name" value="Non-ribosomal peptide synthetase"/>
    <property type="match status" value="1"/>
</dbReference>
<dbReference type="Pfam" id="PF00501">
    <property type="entry name" value="AMP-binding"/>
    <property type="match status" value="1"/>
</dbReference>
<dbReference type="InterPro" id="IPR023213">
    <property type="entry name" value="CAT-like_dom_sf"/>
</dbReference>
<dbReference type="InterPro" id="IPR020845">
    <property type="entry name" value="AMP-binding_CS"/>
</dbReference>
<dbReference type="InterPro" id="IPR045851">
    <property type="entry name" value="AMP-bd_C_sf"/>
</dbReference>
<dbReference type="GO" id="GO:0003824">
    <property type="term" value="F:catalytic activity"/>
    <property type="evidence" value="ECO:0007669"/>
    <property type="project" value="InterPro"/>
</dbReference>
<name>A0A6G9YA03_9NOCA</name>
<dbReference type="FunFam" id="3.40.50.980:FF:000002">
    <property type="entry name" value="Enterobactin synthetase component F"/>
    <property type="match status" value="1"/>
</dbReference>
<dbReference type="CDD" id="cd17646">
    <property type="entry name" value="A_NRPS_AB3403-like"/>
    <property type="match status" value="1"/>
</dbReference>
<dbReference type="Gene3D" id="3.40.50.1820">
    <property type="entry name" value="alpha/beta hydrolase"/>
    <property type="match status" value="1"/>
</dbReference>
<feature type="domain" description="Carrier" evidence="5">
    <location>
        <begin position="1041"/>
        <end position="1116"/>
    </location>
</feature>
<protein>
    <submittedName>
        <fullName evidence="6">Amino acid adenylation domain-containing protein</fullName>
    </submittedName>
</protein>
<keyword evidence="4" id="KW-0597">Phosphoprotein</keyword>
<gene>
    <name evidence="6" type="ORF">F5544_09865</name>
</gene>